<dbReference type="AlphaFoldDB" id="A0A7S1BUV5"/>
<feature type="region of interest" description="Disordered" evidence="1">
    <location>
        <begin position="1"/>
        <end position="30"/>
    </location>
</feature>
<name>A0A7S1BUV5_9STRA</name>
<accession>A0A7S1BUV5</accession>
<protein>
    <submittedName>
        <fullName evidence="2">Uncharacterized protein</fullName>
    </submittedName>
</protein>
<gene>
    <name evidence="2" type="ORF">CHYS00102_LOCUS24994</name>
</gene>
<dbReference type="SUPFAM" id="SSF52540">
    <property type="entry name" value="P-loop containing nucleoside triphosphate hydrolases"/>
    <property type="match status" value="1"/>
</dbReference>
<organism evidence="2">
    <name type="scientific">Corethron hystrix</name>
    <dbReference type="NCBI Taxonomy" id="216773"/>
    <lineage>
        <taxon>Eukaryota</taxon>
        <taxon>Sar</taxon>
        <taxon>Stramenopiles</taxon>
        <taxon>Ochrophyta</taxon>
        <taxon>Bacillariophyta</taxon>
        <taxon>Coscinodiscophyceae</taxon>
        <taxon>Corethrophycidae</taxon>
        <taxon>Corethrales</taxon>
        <taxon>Corethraceae</taxon>
        <taxon>Corethron</taxon>
    </lineage>
</organism>
<reference evidence="2" key="1">
    <citation type="submission" date="2021-01" db="EMBL/GenBank/DDBJ databases">
        <authorList>
            <person name="Corre E."/>
            <person name="Pelletier E."/>
            <person name="Niang G."/>
            <person name="Scheremetjew M."/>
            <person name="Finn R."/>
            <person name="Kale V."/>
            <person name="Holt S."/>
            <person name="Cochrane G."/>
            <person name="Meng A."/>
            <person name="Brown T."/>
            <person name="Cohen L."/>
        </authorList>
    </citation>
    <scope>NUCLEOTIDE SEQUENCE</scope>
    <source>
        <strain evidence="2">308</strain>
    </source>
</reference>
<dbReference type="Gene3D" id="3.40.50.300">
    <property type="entry name" value="P-loop containing nucleotide triphosphate hydrolases"/>
    <property type="match status" value="1"/>
</dbReference>
<evidence type="ECO:0000313" key="2">
    <source>
        <dbReference type="EMBL" id="CAD8897780.1"/>
    </source>
</evidence>
<dbReference type="EMBL" id="HBFR01034238">
    <property type="protein sequence ID" value="CAD8897780.1"/>
    <property type="molecule type" value="Transcribed_RNA"/>
</dbReference>
<evidence type="ECO:0000256" key="1">
    <source>
        <dbReference type="SAM" id="MobiDB-lite"/>
    </source>
</evidence>
<proteinExistence type="predicted"/>
<sequence>MSSQSSSPPPPPHILPLNYDDSECDPITPDSRSAQELYRRIHHGMNPSSSVSTEDEALSWIEHVTLNQSAWQCLSNTSIGLCPTMDMMMRRYFHSWHRRKRQLSAVMMDKVDDLEESDEEGDAFTTWLPGMSLELSGDISSGKTVCVLEAVAQFLGNSINWEVDDKDGDAMAEPKVIVLDTECGITPRMLWSVMIVTLQSLYPQLTPANLQTLTSHCLARIHLLHPNDNLSLIASLESIRHVITSRLRVGQAKPPTLLVLDSVAAWDRRDCYMDSVGTGLSGKMDVLRQVEWMMTLPVLIILVRNCKNGMVERGGWKRIVGSRVRMEELG</sequence>
<dbReference type="InterPro" id="IPR027417">
    <property type="entry name" value="P-loop_NTPase"/>
</dbReference>